<keyword evidence="1" id="KW-0812">Transmembrane</keyword>
<evidence type="ECO:0000313" key="3">
    <source>
        <dbReference type="Proteomes" id="UP000252107"/>
    </source>
</evidence>
<keyword evidence="1" id="KW-0472">Membrane</keyword>
<dbReference type="SUPFAM" id="SSF51197">
    <property type="entry name" value="Clavaminate synthase-like"/>
    <property type="match status" value="1"/>
</dbReference>
<dbReference type="AlphaFoldDB" id="A0A367QDQ9"/>
<evidence type="ECO:0000256" key="1">
    <source>
        <dbReference type="SAM" id="Phobius"/>
    </source>
</evidence>
<proteinExistence type="predicted"/>
<reference evidence="2" key="1">
    <citation type="submission" date="2016-04" db="EMBL/GenBank/DDBJ databases">
        <authorList>
            <person name="Tabuchi Yagui T.R."/>
        </authorList>
    </citation>
    <scope>NUCLEOTIDE SEQUENCE [LARGE SCALE GENOMIC DNA]</scope>
    <source>
        <strain evidence="2">NIES-26</strain>
    </source>
</reference>
<dbReference type="Proteomes" id="UP000252107">
    <property type="component" value="Unassembled WGS sequence"/>
</dbReference>
<name>A0A367QDQ9_9NOSO</name>
<comment type="caution">
    <text evidence="2">The sequence shown here is derived from an EMBL/GenBank/DDBJ whole genome shotgun (WGS) entry which is preliminary data.</text>
</comment>
<dbReference type="Gene3D" id="2.60.120.620">
    <property type="entry name" value="q2cbj1_9rhob like domain"/>
    <property type="match status" value="1"/>
</dbReference>
<feature type="transmembrane region" description="Helical" evidence="1">
    <location>
        <begin position="28"/>
        <end position="49"/>
    </location>
</feature>
<protein>
    <submittedName>
        <fullName evidence="2">Uncharacterized protein</fullName>
    </submittedName>
</protein>
<sequence>MKINYFQPNNFVEFYKKLREVKSRLQAYYYYTITNPVWAVISMLSRFLFFRKFIKFSSRVPELNQYDLHKSIFPKIDVDRVVNSLNKYGCYLGIKLPSIICQEIIMFAMSTDCYGNLNIKCGFLYSHKKEAEEKNKIPFSTAAYFNIDVLCPAIKRLSNDPAIKMIAAKYMKAEPIFTDARLWWTFPVDETNYDLTKTASFFHYDPDDYSCLRFFFYLTDVDLQSGPHICIRGSHTKKKLPKLFL</sequence>
<keyword evidence="3" id="KW-1185">Reference proteome</keyword>
<keyword evidence="1" id="KW-1133">Transmembrane helix</keyword>
<accession>A0A367QDQ9</accession>
<organism evidence="2 3">
    <name type="scientific">Nostoc minutum NIES-26</name>
    <dbReference type="NCBI Taxonomy" id="1844469"/>
    <lineage>
        <taxon>Bacteria</taxon>
        <taxon>Bacillati</taxon>
        <taxon>Cyanobacteriota</taxon>
        <taxon>Cyanophyceae</taxon>
        <taxon>Nostocales</taxon>
        <taxon>Nostocaceae</taxon>
        <taxon>Nostoc</taxon>
    </lineage>
</organism>
<dbReference type="EMBL" id="LXQD01000326">
    <property type="protein sequence ID" value="RCJ22317.1"/>
    <property type="molecule type" value="Genomic_DNA"/>
</dbReference>
<gene>
    <name evidence="2" type="ORF">A6770_29900</name>
</gene>
<evidence type="ECO:0000313" key="2">
    <source>
        <dbReference type="EMBL" id="RCJ22317.1"/>
    </source>
</evidence>